<feature type="domain" description="RagB/SusD" evidence="6">
    <location>
        <begin position="340"/>
        <end position="476"/>
    </location>
</feature>
<protein>
    <recommendedName>
        <fullName evidence="10">Carbohydrate-binding protein SusD</fullName>
    </recommendedName>
</protein>
<dbReference type="GO" id="GO:0009279">
    <property type="term" value="C:cell outer membrane"/>
    <property type="evidence" value="ECO:0007669"/>
    <property type="project" value="UniProtKB-SubCell"/>
</dbReference>
<dbReference type="InterPro" id="IPR033985">
    <property type="entry name" value="SusD-like_N"/>
</dbReference>
<evidence type="ECO:0000256" key="2">
    <source>
        <dbReference type="ARBA" id="ARBA00006275"/>
    </source>
</evidence>
<organism evidence="8 9">
    <name type="scientific">Chryseobacterium kwangjuense</name>
    <dbReference type="NCBI Taxonomy" id="267125"/>
    <lineage>
        <taxon>Bacteria</taxon>
        <taxon>Pseudomonadati</taxon>
        <taxon>Bacteroidota</taxon>
        <taxon>Flavobacteriia</taxon>
        <taxon>Flavobacteriales</taxon>
        <taxon>Weeksellaceae</taxon>
        <taxon>Chryseobacterium group</taxon>
        <taxon>Chryseobacterium</taxon>
    </lineage>
</organism>
<name>A0A135WIW7_9FLAO</name>
<dbReference type="SUPFAM" id="SSF48452">
    <property type="entry name" value="TPR-like"/>
    <property type="match status" value="1"/>
</dbReference>
<evidence type="ECO:0008006" key="10">
    <source>
        <dbReference type="Google" id="ProtNLM"/>
    </source>
</evidence>
<dbReference type="OrthoDB" id="5694214at2"/>
<reference evidence="8 9" key="2">
    <citation type="journal article" date="2016" name="Genome Announc.">
        <title>Draft Genome Sequence of a Biocontrol Rhizobacterium, Chryseobacterium kwangjuense Strain KJ1R5, Isolated from Pepper (Capsicum annuum).</title>
        <authorList>
            <person name="Jeong J.J."/>
            <person name="Park H."/>
            <person name="Park B.H."/>
            <person name="Mannaa M."/>
            <person name="Sang M.K."/>
            <person name="Choi I.G."/>
            <person name="Kim K.D."/>
        </authorList>
    </citation>
    <scope>NUCLEOTIDE SEQUENCE [LARGE SCALE GENOMIC DNA]</scope>
    <source>
        <strain evidence="8 9">KJ1R5</strain>
    </source>
</reference>
<sequence>MKKIIISSVLVLSSLSCSNDFLENRVENAVLAEEFFKTEADAMSGTAAIYAFLKGWDNSAFPFQYVMGVTGDDVVKGSNPGDSSFINAYDNYSYTVSDAGIESYWKAQWKGIALCNRVITHVPLIEMNANLKNRLVAEAKFLKAYFYFNLVRLWGGVPIFDNIPVNPSDFNYNIPRNSVSEVYDYVIKNLNEAADTLPQSYPTSDLGRVTKGAAKGMLAKVYLYKKDWQKAYDTSNEVIAMGYSLDPDFNHLFRIEGEFGTESVFEVNNQCTGAFGGSQYAQVQGARNQFGWGFFTPSPALENAFEAGDIRKELTILRNGETTPEGDLIAMQDPLSVTTFNQKVYVPKSHQTGCDQGSEQNIRILRFADILLINAEAANELGNISSAATSLNKVRNRATLANTTASNQVTMRAAIYQERKVELAMENDRFPDLLRTGQAATVLGPLGFKSGKNELLPIPLNAINDSNGVLTQNPGY</sequence>
<keyword evidence="4" id="KW-0472">Membrane</keyword>
<accession>A0A135WIW7</accession>
<dbReference type="InterPro" id="IPR011990">
    <property type="entry name" value="TPR-like_helical_dom_sf"/>
</dbReference>
<dbReference type="AlphaFoldDB" id="A0A135WIW7"/>
<dbReference type="Proteomes" id="UP000070513">
    <property type="component" value="Unassembled WGS sequence"/>
</dbReference>
<evidence type="ECO:0000256" key="4">
    <source>
        <dbReference type="ARBA" id="ARBA00023136"/>
    </source>
</evidence>
<comment type="similarity">
    <text evidence="2">Belongs to the SusD family.</text>
</comment>
<evidence type="ECO:0000259" key="6">
    <source>
        <dbReference type="Pfam" id="PF07980"/>
    </source>
</evidence>
<evidence type="ECO:0000256" key="5">
    <source>
        <dbReference type="ARBA" id="ARBA00023237"/>
    </source>
</evidence>
<keyword evidence="5" id="KW-0998">Cell outer membrane</keyword>
<evidence type="ECO:0000256" key="3">
    <source>
        <dbReference type="ARBA" id="ARBA00022729"/>
    </source>
</evidence>
<keyword evidence="3" id="KW-0732">Signal</keyword>
<dbReference type="EMBL" id="LPUR01000001">
    <property type="protein sequence ID" value="KXH84810.1"/>
    <property type="molecule type" value="Genomic_DNA"/>
</dbReference>
<comment type="subcellular location">
    <subcellularLocation>
        <location evidence="1">Cell outer membrane</location>
    </subcellularLocation>
</comment>
<dbReference type="InterPro" id="IPR012944">
    <property type="entry name" value="SusD_RagB_dom"/>
</dbReference>
<proteinExistence type="inferred from homology"/>
<gene>
    <name evidence="8" type="ORF">AU378_03365</name>
</gene>
<reference evidence="9" key="1">
    <citation type="submission" date="2015-12" db="EMBL/GenBank/DDBJ databases">
        <title>Genome sequence of a biocontrol rhizobacterium Chryseobacterium kwangjuense strain KJ1R5 isolated from pepper (Capsicum annuum L.).</title>
        <authorList>
            <person name="Jeong J.-J."/>
            <person name="Park H."/>
            <person name="Mannaa M."/>
            <person name="Sang M.K."/>
            <person name="Choi I.-G."/>
            <person name="Kim K.D."/>
        </authorList>
    </citation>
    <scope>NUCLEOTIDE SEQUENCE [LARGE SCALE GENOMIC DNA]</scope>
    <source>
        <strain evidence="9">KJ1R5</strain>
    </source>
</reference>
<dbReference type="PROSITE" id="PS51257">
    <property type="entry name" value="PROKAR_LIPOPROTEIN"/>
    <property type="match status" value="1"/>
</dbReference>
<dbReference type="RefSeq" id="WP_062647989.1">
    <property type="nucleotide sequence ID" value="NZ_LPUR01000001.1"/>
</dbReference>
<feature type="domain" description="SusD-like N-terminal" evidence="7">
    <location>
        <begin position="87"/>
        <end position="223"/>
    </location>
</feature>
<dbReference type="CDD" id="cd08977">
    <property type="entry name" value="SusD"/>
    <property type="match status" value="1"/>
</dbReference>
<dbReference type="Pfam" id="PF07980">
    <property type="entry name" value="SusD_RagB"/>
    <property type="match status" value="1"/>
</dbReference>
<evidence type="ECO:0000313" key="9">
    <source>
        <dbReference type="Proteomes" id="UP000070513"/>
    </source>
</evidence>
<comment type="caution">
    <text evidence="8">The sequence shown here is derived from an EMBL/GenBank/DDBJ whole genome shotgun (WGS) entry which is preliminary data.</text>
</comment>
<dbReference type="Gene3D" id="1.25.40.390">
    <property type="match status" value="1"/>
</dbReference>
<evidence type="ECO:0000259" key="7">
    <source>
        <dbReference type="Pfam" id="PF14322"/>
    </source>
</evidence>
<evidence type="ECO:0000256" key="1">
    <source>
        <dbReference type="ARBA" id="ARBA00004442"/>
    </source>
</evidence>
<dbReference type="Pfam" id="PF14322">
    <property type="entry name" value="SusD-like_3"/>
    <property type="match status" value="1"/>
</dbReference>
<evidence type="ECO:0000313" key="8">
    <source>
        <dbReference type="EMBL" id="KXH84810.1"/>
    </source>
</evidence>